<keyword evidence="3" id="KW-1185">Reference proteome</keyword>
<accession>A0A0D3D015</accession>
<evidence type="ECO:0000259" key="1">
    <source>
        <dbReference type="Pfam" id="PF21530"/>
    </source>
</evidence>
<dbReference type="EnsemblPlants" id="Bo6g114620.1">
    <property type="protein sequence ID" value="Bo6g114620.1"/>
    <property type="gene ID" value="Bo6g114620"/>
</dbReference>
<dbReference type="SUPFAM" id="SSF52540">
    <property type="entry name" value="P-loop containing nucleoside triphosphate hydrolases"/>
    <property type="match status" value="1"/>
</dbReference>
<dbReference type="GO" id="GO:0006260">
    <property type="term" value="P:DNA replication"/>
    <property type="evidence" value="ECO:0007669"/>
    <property type="project" value="TreeGrafter"/>
</dbReference>
<dbReference type="InterPro" id="IPR049163">
    <property type="entry name" value="Pif1-like_2B_dom"/>
</dbReference>
<organism evidence="2 3">
    <name type="scientific">Brassica oleracea var. oleracea</name>
    <dbReference type="NCBI Taxonomy" id="109376"/>
    <lineage>
        <taxon>Eukaryota</taxon>
        <taxon>Viridiplantae</taxon>
        <taxon>Streptophyta</taxon>
        <taxon>Embryophyta</taxon>
        <taxon>Tracheophyta</taxon>
        <taxon>Spermatophyta</taxon>
        <taxon>Magnoliopsida</taxon>
        <taxon>eudicotyledons</taxon>
        <taxon>Gunneridae</taxon>
        <taxon>Pentapetalae</taxon>
        <taxon>rosids</taxon>
        <taxon>malvids</taxon>
        <taxon>Brassicales</taxon>
        <taxon>Brassicaceae</taxon>
        <taxon>Brassiceae</taxon>
        <taxon>Brassica</taxon>
    </lineage>
</organism>
<sequence length="203" mass="22813">MASSSSLSRSWLYHVFLSSDSIIPSDVDIEENVVYPTEFLNIVKVAGLPRHCLKLKVGVPIMCLRNMDVTDSLCNGTRLIVTQLLPHVIQGRIITGNDISGEAVWIPRMFVTPPDTKFPFRMRRRQFPVTLAFAMTINKSQGQTLENVGLFLPKPVFSHGQLYVALSRVKSRSGLKILITDKEGKPHTKTTNVVYKQIFQNIS</sequence>
<dbReference type="Proteomes" id="UP000032141">
    <property type="component" value="Chromosome C6"/>
</dbReference>
<dbReference type="PANTHER" id="PTHR23274:SF48">
    <property type="entry name" value="ATP-DEPENDENT DNA HELICASE"/>
    <property type="match status" value="1"/>
</dbReference>
<dbReference type="Pfam" id="PF21530">
    <property type="entry name" value="Pif1_2B_dom"/>
    <property type="match status" value="1"/>
</dbReference>
<evidence type="ECO:0000313" key="2">
    <source>
        <dbReference type="EnsemblPlants" id="Bo6g114620.1"/>
    </source>
</evidence>
<dbReference type="Gramene" id="Bo6g114620.1">
    <property type="protein sequence ID" value="Bo6g114620.1"/>
    <property type="gene ID" value="Bo6g114620"/>
</dbReference>
<feature type="domain" description="DNA helicase Pif1-like 2B" evidence="1">
    <location>
        <begin position="38"/>
        <end position="84"/>
    </location>
</feature>
<dbReference type="GO" id="GO:0005657">
    <property type="term" value="C:replication fork"/>
    <property type="evidence" value="ECO:0007669"/>
    <property type="project" value="TreeGrafter"/>
</dbReference>
<dbReference type="FunFam" id="3.40.50.300:FF:002884">
    <property type="entry name" value="ATP-dependent DNA helicase"/>
    <property type="match status" value="1"/>
</dbReference>
<dbReference type="HOGENOM" id="CLU_001324_4_1_1"/>
<dbReference type="InterPro" id="IPR027417">
    <property type="entry name" value="P-loop_NTPase"/>
</dbReference>
<dbReference type="AlphaFoldDB" id="A0A0D3D015"/>
<proteinExistence type="predicted"/>
<dbReference type="eggNOG" id="KOG0987">
    <property type="taxonomic scope" value="Eukaryota"/>
</dbReference>
<dbReference type="OMA" id="IISRINM"/>
<name>A0A0D3D015_BRAOL</name>
<protein>
    <submittedName>
        <fullName evidence="2">ATP-dependent DNA helicase</fullName>
    </submittedName>
</protein>
<dbReference type="CDD" id="cd18809">
    <property type="entry name" value="SF1_C_RecD"/>
    <property type="match status" value="1"/>
</dbReference>
<dbReference type="PANTHER" id="PTHR23274">
    <property type="entry name" value="DNA HELICASE-RELATED"/>
    <property type="match status" value="1"/>
</dbReference>
<reference evidence="2" key="2">
    <citation type="submission" date="2015-03" db="UniProtKB">
        <authorList>
            <consortium name="EnsemblPlants"/>
        </authorList>
    </citation>
    <scope>IDENTIFICATION</scope>
</reference>
<evidence type="ECO:0000313" key="3">
    <source>
        <dbReference type="Proteomes" id="UP000032141"/>
    </source>
</evidence>
<dbReference type="Gene3D" id="3.40.50.300">
    <property type="entry name" value="P-loop containing nucleotide triphosphate hydrolases"/>
    <property type="match status" value="1"/>
</dbReference>
<dbReference type="STRING" id="109376.A0A0D3D015"/>
<reference evidence="2 3" key="1">
    <citation type="journal article" date="2014" name="Genome Biol.">
        <title>Transcriptome and methylome profiling reveals relics of genome dominance in the mesopolyploid Brassica oleracea.</title>
        <authorList>
            <person name="Parkin I.A."/>
            <person name="Koh C."/>
            <person name="Tang H."/>
            <person name="Robinson S.J."/>
            <person name="Kagale S."/>
            <person name="Clarke W.E."/>
            <person name="Town C.D."/>
            <person name="Nixon J."/>
            <person name="Krishnakumar V."/>
            <person name="Bidwell S.L."/>
            <person name="Denoeud F."/>
            <person name="Belcram H."/>
            <person name="Links M.G."/>
            <person name="Just J."/>
            <person name="Clarke C."/>
            <person name="Bender T."/>
            <person name="Huebert T."/>
            <person name="Mason A.S."/>
            <person name="Pires J.C."/>
            <person name="Barker G."/>
            <person name="Moore J."/>
            <person name="Walley P.G."/>
            <person name="Manoli S."/>
            <person name="Batley J."/>
            <person name="Edwards D."/>
            <person name="Nelson M.N."/>
            <person name="Wang X."/>
            <person name="Paterson A.H."/>
            <person name="King G."/>
            <person name="Bancroft I."/>
            <person name="Chalhoub B."/>
            <person name="Sharpe A.G."/>
        </authorList>
    </citation>
    <scope>NUCLEOTIDE SEQUENCE</scope>
    <source>
        <strain evidence="2 3">cv. TO1000</strain>
    </source>
</reference>